<evidence type="ECO:0000259" key="2">
    <source>
        <dbReference type="PROSITE" id="PS50943"/>
    </source>
</evidence>
<dbReference type="SMART" id="SM00530">
    <property type="entry name" value="HTH_XRE"/>
    <property type="match status" value="1"/>
</dbReference>
<gene>
    <name evidence="3" type="ORF">DKZ56_00170</name>
</gene>
<dbReference type="Pfam" id="PF01381">
    <property type="entry name" value="HTH_3"/>
    <property type="match status" value="1"/>
</dbReference>
<dbReference type="PROSITE" id="PS50943">
    <property type="entry name" value="HTH_CROC1"/>
    <property type="match status" value="1"/>
</dbReference>
<keyword evidence="1" id="KW-0238">DNA-binding</keyword>
<dbReference type="InterPro" id="IPR010982">
    <property type="entry name" value="Lambda_DNA-bd_dom_sf"/>
</dbReference>
<evidence type="ECO:0000313" key="3">
    <source>
        <dbReference type="EMBL" id="QBK24469.1"/>
    </source>
</evidence>
<keyword evidence="4" id="KW-1185">Reference proteome</keyword>
<dbReference type="CDD" id="cd00093">
    <property type="entry name" value="HTH_XRE"/>
    <property type="match status" value="1"/>
</dbReference>
<dbReference type="InterPro" id="IPR001387">
    <property type="entry name" value="Cro/C1-type_HTH"/>
</dbReference>
<dbReference type="KEGG" id="uth:DKZ56_00170"/>
<dbReference type="PANTHER" id="PTHR46558">
    <property type="entry name" value="TRACRIPTIONAL REGULATORY PROTEIN-RELATED-RELATED"/>
    <property type="match status" value="1"/>
</dbReference>
<evidence type="ECO:0000256" key="1">
    <source>
        <dbReference type="ARBA" id="ARBA00023125"/>
    </source>
</evidence>
<name>A0A4P6UMR2_9BACL</name>
<dbReference type="Gene3D" id="1.10.260.40">
    <property type="entry name" value="lambda repressor-like DNA-binding domains"/>
    <property type="match status" value="1"/>
</dbReference>
<dbReference type="AlphaFoldDB" id="A0A4P6UMR2"/>
<dbReference type="PANTHER" id="PTHR46558:SF11">
    <property type="entry name" value="HTH-TYPE TRANSCRIPTIONAL REGULATOR XRE"/>
    <property type="match status" value="1"/>
</dbReference>
<feature type="domain" description="HTH cro/C1-type" evidence="2">
    <location>
        <begin position="14"/>
        <end position="68"/>
    </location>
</feature>
<dbReference type="GO" id="GO:0003677">
    <property type="term" value="F:DNA binding"/>
    <property type="evidence" value="ECO:0007669"/>
    <property type="project" value="UniProtKB-KW"/>
</dbReference>
<dbReference type="EMBL" id="CP036528">
    <property type="protein sequence ID" value="QBK24469.1"/>
    <property type="molecule type" value="Genomic_DNA"/>
</dbReference>
<sequence>MMINMNHFQFTKIFANRRKELKLTQAQIAEYIGVSRAAVSKWEKGQSYPDITLLPKLARLFHLSIDELLGYHSKMSKDEIRKTYIQLSKKFSEKPFELVEKEIEDLLKEYYSCLPFVLKMAQLYLNYAPKSPDRQNTLTRVIQLCSQVKTFSKDFLLINEATMMEAVALLQLGKPEEVLELLGNDINHPVEANQLIATAHQMLGNSNKAKEIIQVSFYQNLIQLISYATESMMMEIENGHYVDETVHKIRQLIHLFDLENLHFNTCLIFYYKAAAAFVFKGLHEKAMEMLQCYVKLCTKIKFPIKLQGNSYFYLLTDWIEKTSVIGGEAPRDEQSIKKDLVLTIWKEPRFASLKESNEFKAMILNLAHHLNVEEVLE</sequence>
<dbReference type="SUPFAM" id="SSF47413">
    <property type="entry name" value="lambda repressor-like DNA-binding domains"/>
    <property type="match status" value="1"/>
</dbReference>
<protein>
    <submittedName>
        <fullName evidence="3">Helix-turn-helix domain-containing protein</fullName>
    </submittedName>
</protein>
<dbReference type="Proteomes" id="UP000291151">
    <property type="component" value="Chromosome"/>
</dbReference>
<evidence type="ECO:0000313" key="4">
    <source>
        <dbReference type="Proteomes" id="UP000291151"/>
    </source>
</evidence>
<organism evidence="3 4">
    <name type="scientific">Ureibacillus thermophilus</name>
    <dbReference type="NCBI Taxonomy" id="367743"/>
    <lineage>
        <taxon>Bacteria</taxon>
        <taxon>Bacillati</taxon>
        <taxon>Bacillota</taxon>
        <taxon>Bacilli</taxon>
        <taxon>Bacillales</taxon>
        <taxon>Caryophanaceae</taxon>
        <taxon>Ureibacillus</taxon>
    </lineage>
</organism>
<accession>A0A4P6UMR2</accession>
<reference evidence="3 4" key="1">
    <citation type="submission" date="2019-02" db="EMBL/GenBank/DDBJ databases">
        <title>Ureibacillus thermophilus.</title>
        <authorList>
            <person name="Sunny J.S."/>
            <person name="Natarajan A."/>
            <person name="Saleena L.M."/>
        </authorList>
    </citation>
    <scope>NUCLEOTIDE SEQUENCE [LARGE SCALE GENOMIC DNA]</scope>
    <source>
        <strain evidence="3 4">LM102</strain>
    </source>
</reference>
<proteinExistence type="predicted"/>